<dbReference type="AlphaFoldDB" id="A0A0K0G4D8"/>
<organism evidence="1 2">
    <name type="scientific">Strongyloides venezuelensis</name>
    <name type="common">Threadworm</name>
    <dbReference type="NCBI Taxonomy" id="75913"/>
    <lineage>
        <taxon>Eukaryota</taxon>
        <taxon>Metazoa</taxon>
        <taxon>Ecdysozoa</taxon>
        <taxon>Nematoda</taxon>
        <taxon>Chromadorea</taxon>
        <taxon>Rhabditida</taxon>
        <taxon>Tylenchina</taxon>
        <taxon>Panagrolaimomorpha</taxon>
        <taxon>Strongyloidoidea</taxon>
        <taxon>Strongyloididae</taxon>
        <taxon>Strongyloides</taxon>
    </lineage>
</organism>
<name>A0A0K0G4D8_STRVS</name>
<protein>
    <submittedName>
        <fullName evidence="2">Uncharacterized protein</fullName>
    </submittedName>
</protein>
<accession>A0A0K0G4D8</accession>
<proteinExistence type="predicted"/>
<evidence type="ECO:0000313" key="2">
    <source>
        <dbReference type="WBParaSite" id="SVE_1959800.1"/>
    </source>
</evidence>
<evidence type="ECO:0000313" key="1">
    <source>
        <dbReference type="Proteomes" id="UP000035680"/>
    </source>
</evidence>
<sequence length="136" mass="16325">MDSYSMARQFFDCNTDNMDSFELNISFKWYTYFNFSWHMEVKYVVRYIRNKHKCTSDSKILLVTKSYVIIMGESGISEENYLLNYGNDLYTNHEKCPECLSKDNYFYEFERDLFISTEKNTGLTMNKPFQPSSKIF</sequence>
<keyword evidence="1" id="KW-1185">Reference proteome</keyword>
<dbReference type="Proteomes" id="UP000035680">
    <property type="component" value="Unassembled WGS sequence"/>
</dbReference>
<reference evidence="1" key="1">
    <citation type="submission" date="2014-07" db="EMBL/GenBank/DDBJ databases">
        <authorList>
            <person name="Martin A.A"/>
            <person name="De Silva N."/>
        </authorList>
    </citation>
    <scope>NUCLEOTIDE SEQUENCE</scope>
</reference>
<reference evidence="2" key="2">
    <citation type="submission" date="2015-08" db="UniProtKB">
        <authorList>
            <consortium name="WormBaseParasite"/>
        </authorList>
    </citation>
    <scope>IDENTIFICATION</scope>
</reference>
<dbReference type="WBParaSite" id="SVE_1959800.1">
    <property type="protein sequence ID" value="SVE_1959800.1"/>
    <property type="gene ID" value="SVE_1959800"/>
</dbReference>